<proteinExistence type="inferred from homology"/>
<organism evidence="2 3">
    <name type="scientific">Candidatus Zambryskibacteria bacterium RIFCSPLOWO2_12_FULL_39_16</name>
    <dbReference type="NCBI Taxonomy" id="1802775"/>
    <lineage>
        <taxon>Bacteria</taxon>
        <taxon>Candidatus Zambryskiibacteriota</taxon>
    </lineage>
</organism>
<evidence type="ECO:0000313" key="3">
    <source>
        <dbReference type="Proteomes" id="UP000177276"/>
    </source>
</evidence>
<comment type="caution">
    <text evidence="2">The sequence shown here is derived from an EMBL/GenBank/DDBJ whole genome shotgun (WGS) entry which is preliminary data.</text>
</comment>
<dbReference type="Proteomes" id="UP000177276">
    <property type="component" value="Unassembled WGS sequence"/>
</dbReference>
<dbReference type="GO" id="GO:0019316">
    <property type="term" value="P:D-allose catabolic process"/>
    <property type="evidence" value="ECO:0007669"/>
    <property type="project" value="TreeGrafter"/>
</dbReference>
<dbReference type="NCBIfam" id="TIGR00689">
    <property type="entry name" value="rpiB_lacA_lacB"/>
    <property type="match status" value="1"/>
</dbReference>
<protein>
    <submittedName>
        <fullName evidence="2">Ribose-5-phosphate isomerase</fullName>
    </submittedName>
</protein>
<dbReference type="Gene3D" id="3.40.1400.10">
    <property type="entry name" value="Sugar-phosphate isomerase, RpiB/LacA/LacB"/>
    <property type="match status" value="1"/>
</dbReference>
<comment type="similarity">
    <text evidence="1">Belongs to the LacAB/RpiB family.</text>
</comment>
<reference evidence="2 3" key="1">
    <citation type="journal article" date="2016" name="Nat. Commun.">
        <title>Thousands of microbial genomes shed light on interconnected biogeochemical processes in an aquifer system.</title>
        <authorList>
            <person name="Anantharaman K."/>
            <person name="Brown C.T."/>
            <person name="Hug L.A."/>
            <person name="Sharon I."/>
            <person name="Castelle C.J."/>
            <person name="Probst A.J."/>
            <person name="Thomas B.C."/>
            <person name="Singh A."/>
            <person name="Wilkins M.J."/>
            <person name="Karaoz U."/>
            <person name="Brodie E.L."/>
            <person name="Williams K.H."/>
            <person name="Hubbard S.S."/>
            <person name="Banfield J.F."/>
        </authorList>
    </citation>
    <scope>NUCLEOTIDE SEQUENCE [LARGE SCALE GENOMIC DNA]</scope>
</reference>
<dbReference type="EMBL" id="MHWS01000011">
    <property type="protein sequence ID" value="OHB12318.1"/>
    <property type="molecule type" value="Genomic_DNA"/>
</dbReference>
<dbReference type="AlphaFoldDB" id="A0A1G2USL5"/>
<dbReference type="SUPFAM" id="SSF89623">
    <property type="entry name" value="Ribose/Galactose isomerase RpiB/AlsB"/>
    <property type="match status" value="1"/>
</dbReference>
<dbReference type="InterPro" id="IPR036569">
    <property type="entry name" value="RpiB_LacA_LacB_sf"/>
</dbReference>
<keyword evidence="2" id="KW-0413">Isomerase</keyword>
<evidence type="ECO:0000256" key="1">
    <source>
        <dbReference type="ARBA" id="ARBA00008754"/>
    </source>
</evidence>
<gene>
    <name evidence="2" type="ORF">A3G46_01920</name>
</gene>
<dbReference type="GO" id="GO:0004751">
    <property type="term" value="F:ribose-5-phosphate isomerase activity"/>
    <property type="evidence" value="ECO:0007669"/>
    <property type="project" value="TreeGrafter"/>
</dbReference>
<accession>A0A1G2USL5</accession>
<evidence type="ECO:0000313" key="2">
    <source>
        <dbReference type="EMBL" id="OHB12318.1"/>
    </source>
</evidence>
<sequence length="156" mass="17745">MKIYFASDHAGFEMKNVLAEFVKGLGFEVEDLGPEKLDPNDDYPLIIEKAALEIFKDPTNCKAIILGMSGQGEAIVANRFPNVRAVVYYGGNRDIIKFSREHNDANILSLGARFLKPEDSQEIIKLWLETPFGGDKRHMRRLEEIDKLEESLYKNP</sequence>
<dbReference type="GO" id="GO:0009052">
    <property type="term" value="P:pentose-phosphate shunt, non-oxidative branch"/>
    <property type="evidence" value="ECO:0007669"/>
    <property type="project" value="TreeGrafter"/>
</dbReference>
<dbReference type="PANTHER" id="PTHR30345:SF0">
    <property type="entry name" value="DNA DAMAGE-REPAIR_TOLERATION PROTEIN DRT102"/>
    <property type="match status" value="1"/>
</dbReference>
<dbReference type="PANTHER" id="PTHR30345">
    <property type="entry name" value="RIBOSE-5-PHOSPHATE ISOMERASE B"/>
    <property type="match status" value="1"/>
</dbReference>
<dbReference type="PIRSF" id="PIRSF005384">
    <property type="entry name" value="RpiB_LacA_B"/>
    <property type="match status" value="1"/>
</dbReference>
<name>A0A1G2USL5_9BACT</name>
<dbReference type="InterPro" id="IPR003500">
    <property type="entry name" value="RpiB_LacA_LacB"/>
</dbReference>
<dbReference type="Pfam" id="PF02502">
    <property type="entry name" value="LacAB_rpiB"/>
    <property type="match status" value="1"/>
</dbReference>